<evidence type="ECO:0000313" key="1">
    <source>
        <dbReference type="EMBL" id="OEF96110.1"/>
    </source>
</evidence>
<protein>
    <submittedName>
        <fullName evidence="1">Uncharacterized protein</fullName>
    </submittedName>
</protein>
<dbReference type="AlphaFoldDB" id="A0A1E5G004"/>
<gene>
    <name evidence="1" type="ORF">BHF68_10280</name>
</gene>
<dbReference type="Proteomes" id="UP000094296">
    <property type="component" value="Unassembled WGS sequence"/>
</dbReference>
<comment type="caution">
    <text evidence="1">The sequence shown here is derived from an EMBL/GenBank/DDBJ whole genome shotgun (WGS) entry which is preliminary data.</text>
</comment>
<dbReference type="RefSeq" id="WP_069644031.1">
    <property type="nucleotide sequence ID" value="NZ_MIJE01000033.1"/>
</dbReference>
<keyword evidence="2" id="KW-1185">Reference proteome</keyword>
<sequence>MSRRSEDMNAEVQLSRFLDKHFYTWLEKQNNNISVERSTDPNDQMKGIDICIHSEKGKLFIDEKAQLYFINKGLPTFAFEISFMNRKKELAEGWLFNNELLTDYYLLIWPYATKKENVKTEDYTRLECLLIKKRKIQNYLSNKGWNKDRIYKRANEIRKESLFGKIEIENESNFYFFFSKPKDYSEQPINIVIRKNVLRELASREYVVTKTYVEEVKFF</sequence>
<accession>A0A1E5G004</accession>
<organism evidence="1 2">
    <name type="scientific">Desulfuribacillus alkaliarsenatis</name>
    <dbReference type="NCBI Taxonomy" id="766136"/>
    <lineage>
        <taxon>Bacteria</taxon>
        <taxon>Bacillati</taxon>
        <taxon>Bacillota</taxon>
        <taxon>Desulfuribacillia</taxon>
        <taxon>Desulfuribacillales</taxon>
        <taxon>Desulfuribacillaceae</taxon>
        <taxon>Desulfuribacillus</taxon>
    </lineage>
</organism>
<name>A0A1E5G004_9FIRM</name>
<evidence type="ECO:0000313" key="2">
    <source>
        <dbReference type="Proteomes" id="UP000094296"/>
    </source>
</evidence>
<reference evidence="1 2" key="1">
    <citation type="submission" date="2016-09" db="EMBL/GenBank/DDBJ databases">
        <title>Draft genome sequence for the type strain of Desulfuribacillus alkaliarsenatis AHT28, an obligately anaerobic, sulfidogenic bacterium isolated from Russian soda lake sediments.</title>
        <authorList>
            <person name="Abin C.A."/>
            <person name="Hollibaugh J.T."/>
        </authorList>
    </citation>
    <scope>NUCLEOTIDE SEQUENCE [LARGE SCALE GENOMIC DNA]</scope>
    <source>
        <strain evidence="1 2">AHT28</strain>
    </source>
</reference>
<dbReference type="EMBL" id="MIJE01000033">
    <property type="protein sequence ID" value="OEF96110.1"/>
    <property type="molecule type" value="Genomic_DNA"/>
</dbReference>
<dbReference type="OrthoDB" id="1999292at2"/>
<proteinExistence type="predicted"/>